<protein>
    <recommendedName>
        <fullName evidence="3">Caspase family p20 domain-containing protein</fullName>
    </recommendedName>
</protein>
<evidence type="ECO:0000313" key="2">
    <source>
        <dbReference type="Proteomes" id="UP000244162"/>
    </source>
</evidence>
<name>A0A2T5FZL9_9SPHN</name>
<evidence type="ECO:0008006" key="3">
    <source>
        <dbReference type="Google" id="ProtNLM"/>
    </source>
</evidence>
<dbReference type="Gene3D" id="3.40.50.1460">
    <property type="match status" value="1"/>
</dbReference>
<comment type="caution">
    <text evidence="1">The sequence shown here is derived from an EMBL/GenBank/DDBJ whole genome shotgun (WGS) entry which is preliminary data.</text>
</comment>
<dbReference type="EMBL" id="NWBU01000005">
    <property type="protein sequence ID" value="PTQ12154.1"/>
    <property type="molecule type" value="Genomic_DNA"/>
</dbReference>
<dbReference type="AlphaFoldDB" id="A0A2T5FZL9"/>
<gene>
    <name evidence="1" type="ORF">CLG96_06235</name>
</gene>
<sequence length="646" mass="68545">MSGRALLAIGCNDYDHLSSLTGAEADATGIFEALIKPDVGDYDTARSRLLLSPTLQEVREALTAMLFGAGTLDTLAIAFAGHGAVSGGSFYMATRDSRLQGLSATALSLADLFRMIAEATPKQTYLVIDACQSGGLISDLNVILKSEVMGEFGTPGVTLLATAASDEEAIEVGGHGIGTAALLECIRGDIFLQDSKPALDLVEIGRAVSERVSAAGAQTPVVWGLNLYGPSSFCKNPHAGTGNAPLRSVLVGWPDANTTAAIRAGLPRLWEPYVAIPTRWEPRAFLDRLTPLLSDLQADPVVLIDFSCRVSEACAAQARDSRDRFREIEVKAACAVATLPFSAEPKIAVYLASCCAEIAVLVEHAIGDVVESVDSYRYALVTGGMGDLYYLPIRLSKLLGWAGYAVHARLAVGLDAELAATRLADLFARIFETYSLSLVAMSDCQAPYVISALTASARVGLDEEAERMLGHMFTSAVSCGGRVARADLDPSKVLGYLVARSNQPAQPNIEMVAQPTEFVIALLRLSSLFDLADEFDSSLHHLDHLALNAYLPEDYGQFGVEHIAGGTNAVFQVGHDFWRVSDLEAAWPNFPSPGSSGTAMASLLACLLFPDRSPWFLLPVPSLIEGHSDRITTSGTSSSAGPVGES</sequence>
<dbReference type="InterPro" id="IPR029030">
    <property type="entry name" value="Caspase-like_dom_sf"/>
</dbReference>
<dbReference type="OrthoDB" id="6872474at2"/>
<evidence type="ECO:0000313" key="1">
    <source>
        <dbReference type="EMBL" id="PTQ12154.1"/>
    </source>
</evidence>
<accession>A0A2T5FZL9</accession>
<proteinExistence type="predicted"/>
<organism evidence="1 2">
    <name type="scientific">Sphingomonas oleivorans</name>
    <dbReference type="NCBI Taxonomy" id="1735121"/>
    <lineage>
        <taxon>Bacteria</taxon>
        <taxon>Pseudomonadati</taxon>
        <taxon>Pseudomonadota</taxon>
        <taxon>Alphaproteobacteria</taxon>
        <taxon>Sphingomonadales</taxon>
        <taxon>Sphingomonadaceae</taxon>
        <taxon>Sphingomonas</taxon>
    </lineage>
</organism>
<dbReference type="RefSeq" id="WP_107967020.1">
    <property type="nucleotide sequence ID" value="NZ_NWBU01000005.1"/>
</dbReference>
<keyword evidence="2" id="KW-1185">Reference proteome</keyword>
<dbReference type="Proteomes" id="UP000244162">
    <property type="component" value="Unassembled WGS sequence"/>
</dbReference>
<dbReference type="SUPFAM" id="SSF52129">
    <property type="entry name" value="Caspase-like"/>
    <property type="match status" value="1"/>
</dbReference>
<reference evidence="1 2" key="1">
    <citation type="submission" date="2017-09" db="EMBL/GenBank/DDBJ databases">
        <title>Sphingomonas panjinensis sp.nov., isolated from oil-contaminated soil.</title>
        <authorList>
            <person name="Wang L."/>
            <person name="Chen L."/>
        </authorList>
    </citation>
    <scope>NUCLEOTIDE SEQUENCE [LARGE SCALE GENOMIC DNA]</scope>
    <source>
        <strain evidence="1 2">FW-11</strain>
    </source>
</reference>